<evidence type="ECO:0000256" key="2">
    <source>
        <dbReference type="ARBA" id="ARBA00022980"/>
    </source>
</evidence>
<dbReference type="InterPro" id="IPR034704">
    <property type="entry name" value="Ribosomal_bL28/bL31-like_sf"/>
</dbReference>
<dbReference type="GO" id="GO:1990904">
    <property type="term" value="C:ribonucleoprotein complex"/>
    <property type="evidence" value="ECO:0007669"/>
    <property type="project" value="UniProtKB-KW"/>
</dbReference>
<dbReference type="OrthoDB" id="361870at2759"/>
<keyword evidence="6" id="KW-1185">Reference proteome</keyword>
<keyword evidence="2 5" id="KW-0689">Ribosomal protein</keyword>
<dbReference type="GO" id="GO:0003735">
    <property type="term" value="F:structural constituent of ribosome"/>
    <property type="evidence" value="ECO:0007669"/>
    <property type="project" value="InterPro"/>
</dbReference>
<accession>A0A1Y1IJ53</accession>
<dbReference type="EMBL" id="DF237639">
    <property type="protein sequence ID" value="GAQ90834.1"/>
    <property type="molecule type" value="Genomic_DNA"/>
</dbReference>
<evidence type="ECO:0000313" key="5">
    <source>
        <dbReference type="EMBL" id="GAQ90834.1"/>
    </source>
</evidence>
<sequence>MATAAAAWAASGTQLSSSIAGSRTLGSKRSEFAGVTTSLANLSLSKPAVVPLERYTGPVAKRVCDLTGKKANNKMIVTFSHKRIHKLQQPNLFMKRLWWEKKGKFVRMKLSASAIKSVDKHGLEEMAKKAGLDLNDYISA</sequence>
<organism evidence="5 6">
    <name type="scientific">Klebsormidium nitens</name>
    <name type="common">Green alga</name>
    <name type="synonym">Ulothrix nitens</name>
    <dbReference type="NCBI Taxonomy" id="105231"/>
    <lineage>
        <taxon>Eukaryota</taxon>
        <taxon>Viridiplantae</taxon>
        <taxon>Streptophyta</taxon>
        <taxon>Klebsormidiophyceae</taxon>
        <taxon>Klebsormidiales</taxon>
        <taxon>Klebsormidiaceae</taxon>
        <taxon>Klebsormidium</taxon>
    </lineage>
</organism>
<dbReference type="AlphaFoldDB" id="A0A1Y1IJ53"/>
<dbReference type="STRING" id="105231.A0A1Y1IJ53"/>
<dbReference type="PANTHER" id="PTHR13528">
    <property type="entry name" value="39S RIBOSOMAL PROTEIN L28, MITOCHONDRIAL"/>
    <property type="match status" value="1"/>
</dbReference>
<evidence type="ECO:0000256" key="4">
    <source>
        <dbReference type="ARBA" id="ARBA00035265"/>
    </source>
</evidence>
<dbReference type="GO" id="GO:0005840">
    <property type="term" value="C:ribosome"/>
    <property type="evidence" value="ECO:0007669"/>
    <property type="project" value="UniProtKB-KW"/>
</dbReference>
<dbReference type="Proteomes" id="UP000054558">
    <property type="component" value="Unassembled WGS sequence"/>
</dbReference>
<dbReference type="Gene3D" id="2.30.170.40">
    <property type="entry name" value="Ribosomal protein L28/L24"/>
    <property type="match status" value="1"/>
</dbReference>
<name>A0A1Y1IJ53_KLENI</name>
<evidence type="ECO:0000313" key="6">
    <source>
        <dbReference type="Proteomes" id="UP000054558"/>
    </source>
</evidence>
<dbReference type="GO" id="GO:0006412">
    <property type="term" value="P:translation"/>
    <property type="evidence" value="ECO:0007669"/>
    <property type="project" value="InterPro"/>
</dbReference>
<protein>
    <recommendedName>
        <fullName evidence="4">Large ribosomal subunit protein bL28c</fullName>
    </recommendedName>
</protein>
<keyword evidence="3" id="KW-0687">Ribonucleoprotein</keyword>
<dbReference type="PANTHER" id="PTHR13528:SF2">
    <property type="entry name" value="LARGE RIBOSOMAL SUBUNIT PROTEIN BL28M"/>
    <property type="match status" value="1"/>
</dbReference>
<proteinExistence type="inferred from homology"/>
<dbReference type="InterPro" id="IPR001383">
    <property type="entry name" value="Ribosomal_bL28_bact-type"/>
</dbReference>
<dbReference type="InterPro" id="IPR026569">
    <property type="entry name" value="Ribosomal_bL28"/>
</dbReference>
<dbReference type="InterPro" id="IPR037147">
    <property type="entry name" value="Ribosomal_bL28_sf"/>
</dbReference>
<gene>
    <name evidence="5" type="ORF">KFL_006900100</name>
</gene>
<evidence type="ECO:0000256" key="1">
    <source>
        <dbReference type="ARBA" id="ARBA00008760"/>
    </source>
</evidence>
<dbReference type="SUPFAM" id="SSF143800">
    <property type="entry name" value="L28p-like"/>
    <property type="match status" value="1"/>
</dbReference>
<reference evidence="5 6" key="1">
    <citation type="journal article" date="2014" name="Nat. Commun.">
        <title>Klebsormidium flaccidum genome reveals primary factors for plant terrestrial adaptation.</title>
        <authorList>
            <person name="Hori K."/>
            <person name="Maruyama F."/>
            <person name="Fujisawa T."/>
            <person name="Togashi T."/>
            <person name="Yamamoto N."/>
            <person name="Seo M."/>
            <person name="Sato S."/>
            <person name="Yamada T."/>
            <person name="Mori H."/>
            <person name="Tajima N."/>
            <person name="Moriyama T."/>
            <person name="Ikeuchi M."/>
            <person name="Watanabe M."/>
            <person name="Wada H."/>
            <person name="Kobayashi K."/>
            <person name="Saito M."/>
            <person name="Masuda T."/>
            <person name="Sasaki-Sekimoto Y."/>
            <person name="Mashiguchi K."/>
            <person name="Awai K."/>
            <person name="Shimojima M."/>
            <person name="Masuda S."/>
            <person name="Iwai M."/>
            <person name="Nobusawa T."/>
            <person name="Narise T."/>
            <person name="Kondo S."/>
            <person name="Saito H."/>
            <person name="Sato R."/>
            <person name="Murakawa M."/>
            <person name="Ihara Y."/>
            <person name="Oshima-Yamada Y."/>
            <person name="Ohtaka K."/>
            <person name="Satoh M."/>
            <person name="Sonobe K."/>
            <person name="Ishii M."/>
            <person name="Ohtani R."/>
            <person name="Kanamori-Sato M."/>
            <person name="Honoki R."/>
            <person name="Miyazaki D."/>
            <person name="Mochizuki H."/>
            <person name="Umetsu J."/>
            <person name="Higashi K."/>
            <person name="Shibata D."/>
            <person name="Kamiya Y."/>
            <person name="Sato N."/>
            <person name="Nakamura Y."/>
            <person name="Tabata S."/>
            <person name="Ida S."/>
            <person name="Kurokawa K."/>
            <person name="Ohta H."/>
        </authorList>
    </citation>
    <scope>NUCLEOTIDE SEQUENCE [LARGE SCALE GENOMIC DNA]</scope>
    <source>
        <strain evidence="5 6">NIES-2285</strain>
    </source>
</reference>
<dbReference type="Pfam" id="PF00830">
    <property type="entry name" value="Ribosomal_L28"/>
    <property type="match status" value="1"/>
</dbReference>
<dbReference type="NCBIfam" id="TIGR00009">
    <property type="entry name" value="L28"/>
    <property type="match status" value="1"/>
</dbReference>
<comment type="similarity">
    <text evidence="1">Belongs to the bacterial ribosomal protein bL28 family.</text>
</comment>
<dbReference type="OMA" id="FRKPQFS"/>
<evidence type="ECO:0000256" key="3">
    <source>
        <dbReference type="ARBA" id="ARBA00023274"/>
    </source>
</evidence>